<proteinExistence type="predicted"/>
<evidence type="ECO:0000313" key="1">
    <source>
        <dbReference type="EMBL" id="MEF2114656.1"/>
    </source>
</evidence>
<dbReference type="RefSeq" id="WP_301182997.1">
    <property type="nucleotide sequence ID" value="NZ_JAZHFS010000026.1"/>
</dbReference>
<reference evidence="1 2" key="1">
    <citation type="submission" date="2023-11" db="EMBL/GenBank/DDBJ databases">
        <title>Draft genome sequence of a psychrophilic Clostridium strain from permafrost water brine.</title>
        <authorList>
            <person name="Shcherbakova V.A."/>
            <person name="Trubitsyn V.E."/>
            <person name="Zakharyuk A.G."/>
        </authorList>
    </citation>
    <scope>NUCLEOTIDE SEQUENCE [LARGE SCALE GENOMIC DNA]</scope>
    <source>
        <strain evidence="1 2">14F</strain>
    </source>
</reference>
<evidence type="ECO:0000313" key="2">
    <source>
        <dbReference type="Proteomes" id="UP001498469"/>
    </source>
</evidence>
<gene>
    <name evidence="1" type="ORF">SJI18_20415</name>
</gene>
<organism evidence="1 2">
    <name type="scientific">Clostridium frigoriphilum</name>
    <dbReference type="NCBI Taxonomy" id="443253"/>
    <lineage>
        <taxon>Bacteria</taxon>
        <taxon>Bacillati</taxon>
        <taxon>Bacillota</taxon>
        <taxon>Clostridia</taxon>
        <taxon>Eubacteriales</taxon>
        <taxon>Clostridiaceae</taxon>
        <taxon>Clostridium</taxon>
    </lineage>
</organism>
<keyword evidence="2" id="KW-1185">Reference proteome</keyword>
<protein>
    <submittedName>
        <fullName evidence="1">Uncharacterized protein</fullName>
    </submittedName>
</protein>
<dbReference type="Proteomes" id="UP001498469">
    <property type="component" value="Unassembled WGS sequence"/>
</dbReference>
<sequence length="44" mass="5166">MEKQQQNWHPITMLPMMSTMITGQLQEAKAQYENLLKAQSKPYV</sequence>
<name>A0ABU7UTA8_9CLOT</name>
<comment type="caution">
    <text evidence="1">The sequence shown here is derived from an EMBL/GenBank/DDBJ whole genome shotgun (WGS) entry which is preliminary data.</text>
</comment>
<dbReference type="EMBL" id="JAZHFS010000026">
    <property type="protein sequence ID" value="MEF2114656.1"/>
    <property type="molecule type" value="Genomic_DNA"/>
</dbReference>
<accession>A0ABU7UTA8</accession>